<reference evidence="1 2" key="1">
    <citation type="submission" date="2024-02" db="EMBL/GenBank/DDBJ databases">
        <title>De novo assembly and annotation of 12 fungi associated with fruit tree decline syndrome in Ontario, Canada.</title>
        <authorList>
            <person name="Sulman M."/>
            <person name="Ellouze W."/>
            <person name="Ilyukhin E."/>
        </authorList>
    </citation>
    <scope>NUCLEOTIDE SEQUENCE [LARGE SCALE GENOMIC DNA]</scope>
    <source>
        <strain evidence="1 2">M11/M66-122</strain>
    </source>
</reference>
<dbReference type="AlphaFoldDB" id="A0AAN9UQT7"/>
<gene>
    <name evidence="1" type="ORF">SLS62_005932</name>
</gene>
<evidence type="ECO:0000313" key="2">
    <source>
        <dbReference type="Proteomes" id="UP001320420"/>
    </source>
</evidence>
<dbReference type="EMBL" id="JAKJXP020000041">
    <property type="protein sequence ID" value="KAK7752188.1"/>
    <property type="molecule type" value="Genomic_DNA"/>
</dbReference>
<evidence type="ECO:0000313" key="1">
    <source>
        <dbReference type="EMBL" id="KAK7752188.1"/>
    </source>
</evidence>
<protein>
    <submittedName>
        <fullName evidence="1">Uncharacterized protein</fullName>
    </submittedName>
</protein>
<comment type="caution">
    <text evidence="1">The sequence shown here is derived from an EMBL/GenBank/DDBJ whole genome shotgun (WGS) entry which is preliminary data.</text>
</comment>
<name>A0AAN9UQT7_9PEZI</name>
<organism evidence="1 2">
    <name type="scientific">Diatrype stigma</name>
    <dbReference type="NCBI Taxonomy" id="117547"/>
    <lineage>
        <taxon>Eukaryota</taxon>
        <taxon>Fungi</taxon>
        <taxon>Dikarya</taxon>
        <taxon>Ascomycota</taxon>
        <taxon>Pezizomycotina</taxon>
        <taxon>Sordariomycetes</taxon>
        <taxon>Xylariomycetidae</taxon>
        <taxon>Xylariales</taxon>
        <taxon>Diatrypaceae</taxon>
        <taxon>Diatrype</taxon>
    </lineage>
</organism>
<accession>A0AAN9UQT7</accession>
<sequence>MAGYRDETFMPSSYGGLFGDWPRPEAFKSAGDLSGFLGMASQTQPDTAMFAQGYKCGAIRVHLFTLFQLMLGADFLGKIHVAEARRPGQVISDISRSTHKNVGKGAVAGVGAKVEGRYFVS</sequence>
<proteinExistence type="predicted"/>
<dbReference type="Proteomes" id="UP001320420">
    <property type="component" value="Unassembled WGS sequence"/>
</dbReference>
<keyword evidence="2" id="KW-1185">Reference proteome</keyword>